<dbReference type="InterPro" id="IPR007197">
    <property type="entry name" value="rSAM"/>
</dbReference>
<evidence type="ECO:0000313" key="2">
    <source>
        <dbReference type="EMBL" id="PXX41924.1"/>
    </source>
</evidence>
<dbReference type="Pfam" id="PF04055">
    <property type="entry name" value="Radical_SAM"/>
    <property type="match status" value="1"/>
</dbReference>
<evidence type="ECO:0000313" key="3">
    <source>
        <dbReference type="Proteomes" id="UP000247792"/>
    </source>
</evidence>
<comment type="caution">
    <text evidence="2">The sequence shown here is derived from an EMBL/GenBank/DDBJ whole genome shotgun (WGS) entry which is preliminary data.</text>
</comment>
<dbReference type="RefSeq" id="WP_110256366.1">
    <property type="nucleotide sequence ID" value="NZ_QJKB01000006.1"/>
</dbReference>
<reference evidence="2 3" key="1">
    <citation type="submission" date="2018-05" db="EMBL/GenBank/DDBJ databases">
        <title>Genomic Encyclopedia of Type Strains, Phase IV (KMG-IV): sequencing the most valuable type-strain genomes for metagenomic binning, comparative biology and taxonomic classification.</title>
        <authorList>
            <person name="Goeker M."/>
        </authorList>
    </citation>
    <scope>NUCLEOTIDE SEQUENCE [LARGE SCALE GENOMIC DNA]</scope>
    <source>
        <strain evidence="2 3">DSM 19792</strain>
    </source>
</reference>
<dbReference type="AlphaFoldDB" id="A0A318J484"/>
<dbReference type="SFLD" id="SFLDS00029">
    <property type="entry name" value="Radical_SAM"/>
    <property type="match status" value="1"/>
</dbReference>
<dbReference type="InterPro" id="IPR023404">
    <property type="entry name" value="rSAM_horseshoe"/>
</dbReference>
<dbReference type="SFLD" id="SFLDG01065">
    <property type="entry name" value="anaerobic_coproporphyrinogen-I"/>
    <property type="match status" value="1"/>
</dbReference>
<dbReference type="GO" id="GO:0006779">
    <property type="term" value="P:porphyrin-containing compound biosynthetic process"/>
    <property type="evidence" value="ECO:0007669"/>
    <property type="project" value="TreeGrafter"/>
</dbReference>
<dbReference type="SMART" id="SM00729">
    <property type="entry name" value="Elp3"/>
    <property type="match status" value="1"/>
</dbReference>
<dbReference type="PANTHER" id="PTHR13932:SF5">
    <property type="entry name" value="RADICAL S-ADENOSYL METHIONINE DOMAIN-CONTAINING PROTEIN 1, MITOCHONDRIAL"/>
    <property type="match status" value="1"/>
</dbReference>
<name>A0A318J484_9BURK</name>
<feature type="domain" description="Radical SAM core" evidence="1">
    <location>
        <begin position="46"/>
        <end position="280"/>
    </location>
</feature>
<dbReference type="GO" id="GO:0051539">
    <property type="term" value="F:4 iron, 4 sulfur cluster binding"/>
    <property type="evidence" value="ECO:0007669"/>
    <property type="project" value="TreeGrafter"/>
</dbReference>
<sequence>MTEIAHTFRRYLEETNRFQSYLYSYPHKTAYRNFEEKLDLKELWATEKKHALYLYTHIPFCRMKCSFCNLFTVSHPKEDLVSLYLKKIQLEAEVVRDSLGDFNFAGYAIGGGTPSHLDTKQLEQLFSVYTNTLGVDLKNTPGSFEISPDTINDEKLTFLSQHGVQRLSIGIQSFIETEARSVGRVQPETVMEPLLEKISSYQFPVFNLDLIYGIPGQTAETWLASLQKAVQFQPTEIFLYPLYVRPLTSLFKKHISIQNEDIRSTLYRIGRDFLQANGYVQDSMRLFRKQVAGLRESSEYSCQEDGMIGLGTNARSYTTDVHYSTEYAVAKPNVAAIIDDYVAKERADFMTASYGIRLSEDDRKRRYLIKSFLKSQGLDAAHYQSIYGTDVYADFPELQSLLEMNLAQESAGRMQLQGEGMAYSDLIGHWFISPAVKQKMQEYVTK</sequence>
<dbReference type="InterPro" id="IPR058240">
    <property type="entry name" value="rSAM_sf"/>
</dbReference>
<protein>
    <submittedName>
        <fullName evidence="2">Oxygen-independent coproporphyrinogen-3 oxidase</fullName>
    </submittedName>
</protein>
<dbReference type="OrthoDB" id="9808022at2"/>
<dbReference type="GO" id="GO:0003824">
    <property type="term" value="F:catalytic activity"/>
    <property type="evidence" value="ECO:0007669"/>
    <property type="project" value="InterPro"/>
</dbReference>
<dbReference type="SUPFAM" id="SSF102114">
    <property type="entry name" value="Radical SAM enzymes"/>
    <property type="match status" value="1"/>
</dbReference>
<accession>A0A318J484</accession>
<dbReference type="EMBL" id="QJKB01000006">
    <property type="protein sequence ID" value="PXX41924.1"/>
    <property type="molecule type" value="Genomic_DNA"/>
</dbReference>
<dbReference type="Proteomes" id="UP000247792">
    <property type="component" value="Unassembled WGS sequence"/>
</dbReference>
<evidence type="ECO:0000259" key="1">
    <source>
        <dbReference type="PROSITE" id="PS51918"/>
    </source>
</evidence>
<dbReference type="NCBIfam" id="NF006067">
    <property type="entry name" value="PRK08208.1"/>
    <property type="match status" value="1"/>
</dbReference>
<dbReference type="PROSITE" id="PS51918">
    <property type="entry name" value="RADICAL_SAM"/>
    <property type="match status" value="1"/>
</dbReference>
<gene>
    <name evidence="2" type="ORF">DFR42_106103</name>
</gene>
<dbReference type="PANTHER" id="PTHR13932">
    <property type="entry name" value="COPROPORPHYRINIGEN III OXIDASE"/>
    <property type="match status" value="1"/>
</dbReference>
<organism evidence="2 3">
    <name type="scientific">Undibacterium pigrum</name>
    <dbReference type="NCBI Taxonomy" id="401470"/>
    <lineage>
        <taxon>Bacteria</taxon>
        <taxon>Pseudomonadati</taxon>
        <taxon>Pseudomonadota</taxon>
        <taxon>Betaproteobacteria</taxon>
        <taxon>Burkholderiales</taxon>
        <taxon>Oxalobacteraceae</taxon>
        <taxon>Undibacterium</taxon>
    </lineage>
</organism>
<keyword evidence="3" id="KW-1185">Reference proteome</keyword>
<dbReference type="GO" id="GO:0005737">
    <property type="term" value="C:cytoplasm"/>
    <property type="evidence" value="ECO:0007669"/>
    <property type="project" value="TreeGrafter"/>
</dbReference>
<dbReference type="InterPro" id="IPR034505">
    <property type="entry name" value="Coproporphyrinogen-III_oxidase"/>
</dbReference>
<dbReference type="Gene3D" id="3.80.30.20">
    <property type="entry name" value="tm_1862 like domain"/>
    <property type="match status" value="1"/>
</dbReference>
<proteinExistence type="predicted"/>
<dbReference type="InterPro" id="IPR006638">
    <property type="entry name" value="Elp3/MiaA/NifB-like_rSAM"/>
</dbReference>